<feature type="domain" description="U-box" evidence="6">
    <location>
        <begin position="885"/>
        <end position="957"/>
    </location>
</feature>
<gene>
    <name evidence="7" type="ORF">BDW02DRAFT_599244</name>
</gene>
<dbReference type="InterPro" id="IPR002035">
    <property type="entry name" value="VWF_A"/>
</dbReference>
<dbReference type="EMBL" id="ML975322">
    <property type="protein sequence ID" value="KAF1833256.1"/>
    <property type="molecule type" value="Genomic_DNA"/>
</dbReference>
<dbReference type="GO" id="GO:0004842">
    <property type="term" value="F:ubiquitin-protein transferase activity"/>
    <property type="evidence" value="ECO:0007669"/>
    <property type="project" value="InterPro"/>
</dbReference>
<feature type="domain" description="UBC core" evidence="4">
    <location>
        <begin position="1421"/>
        <end position="1567"/>
    </location>
</feature>
<dbReference type="Gene3D" id="3.10.110.10">
    <property type="entry name" value="Ubiquitin Conjugating Enzyme"/>
    <property type="match status" value="1"/>
</dbReference>
<dbReference type="Pfam" id="PF00179">
    <property type="entry name" value="UQ_con"/>
    <property type="match status" value="1"/>
</dbReference>
<dbReference type="SUPFAM" id="SSF54495">
    <property type="entry name" value="UBC-like"/>
    <property type="match status" value="1"/>
</dbReference>
<dbReference type="Gene3D" id="3.40.50.410">
    <property type="entry name" value="von Willebrand factor, type A domain"/>
    <property type="match status" value="1"/>
</dbReference>
<sequence length="1579" mass="175610">MARYIVSVAAGGRRATLLVVLSPSQLCSALFDTVKSRLPTLANKLAIVSTRDIMKITLHLNAEDGPLLDVEDLLSDVLPDPKKVVFAVVDTEQAPPNSPSPSALSPSSGNTLRIRVITPESAQPSTKIDAINPLPTHVPVNYTLKQLKGLVQESLAFPADDGTCDNLECNCSFARQIDTNATLNAAPDAAAGNIDALHNVIVVHSDNNVVALTVGNLTLNTIQQAAKDHLPRNLTARKAFNIVGGVEDTTVEIPRDKRYLKAPVLAICSAQRHTQRQVRHSEGRPTTSASRELILDIHTSECPLEITAHNANTTIAASGLEDCAVNGVLNIFAVRTETAFQGKAGIFKKSEAWEHHIGQTDRGISSLLSTLRVFTSLTSEGNMESIRQDAVLHMIHLLTRFPPAVRAAHILMRGETPGLPERAALAQCLYEVLKIMVPLQTIRSDPKRFFEGSRLLFGLILEKAKHMKVSNLKDDSELPYVGMKVYDLRNSITMDPVLSEPMQTKSGLINLGCCKAFEDGGLLTWANDSYTQKGATLDQAWDRIAIVSGGTKTHVVAYNADAIRTSARYIHADDVGRVITPAEYIDLTYLANLCSRNQLSVTPPAALASASAPVLTMDREGPLAVYVGRAVCAEAGKDTLIFRPISTTEEENVDVSIITQLLEPILTQRKADGTIVFEAYGDHHRKLTAPNEIIMICVDLSSSMRERCGFEDVQSSEDADAEAHRHLRPDAGTSNAPPGENPAFQLLGPDELKEYLKAHESFDDFLAIVGTGRNDDHRCQNAEKVLQILQQLHQQQIEAEKKMLEGLQANASQWAYRTEKDRMERNINTLQNRSSRLHKYKDLLCAWLITCLGKAGASDLLLWSPGDDIPKVYKTITATDSPKFEILGMYCCPIGGEPIQDPVITVDNYTYERKNIERWLQTNKRSPLTGLAISTDLRPNIQIQEKIVSFLNSSDITSKYANANSDSIDTSNTLRVTFRSPLETRSMDLPRDTKTIELWEIAFRLRKAQPIGGIINPAFEVFITSLDLASTNEDKNIEELCLVKVYEDLADDPIVSYWLPKNTTKTLTSVVFRYYHQRFTTQLVTPVEDPFVFWIRLRDIGDSKIFGRCVDKHWDPISGYFNAVDSTGNLSMESCVAMLADDDEVPDDDIDLSGATSNHPCVLKLSLDTQEESVRLPETTLSRLDVLKQMFDAYINRLLAYNFQTHIGLVTFSTKASVSQKITHAVENFRHKLNNMSAAGDTAMWNSITLAQDQLQQYAEQYPATKLRIICISDGEDNRSDYCLPSLSSSLIRNGVVVDFFCLGRRPDYLHTPLKAVSCLTGGYFFEPNSLEEAMAICEMEPVLSCLERPDNSTARETTRDRFRALPNLHNFNLASKNVVVERVGRDSFLPRKQHPQLTEAFVELGHVSKSTSANRTNTNARHARIQNEIRNSGAKPHPNYDVYICESHMGLWKVAMQGPPDSTYADGTFILYVEMGDSYPISPPTARFITPIYHPNINRHGHICHSILDRNWTLDTSTKDVIDTIYSLLLVPEFSDPINTVVTLNYHWDQVQFKEEAQRHIERHASKSRAAWRSEIVG</sequence>
<evidence type="ECO:0000259" key="4">
    <source>
        <dbReference type="PROSITE" id="PS50127"/>
    </source>
</evidence>
<dbReference type="SMART" id="SM00504">
    <property type="entry name" value="Ubox"/>
    <property type="match status" value="1"/>
</dbReference>
<dbReference type="GO" id="GO:0016567">
    <property type="term" value="P:protein ubiquitination"/>
    <property type="evidence" value="ECO:0007669"/>
    <property type="project" value="InterPro"/>
</dbReference>
<accession>A0A6A5KBC9</accession>
<dbReference type="InterPro" id="IPR016135">
    <property type="entry name" value="UBQ-conjugating_enzyme/RWD"/>
</dbReference>
<dbReference type="PANTHER" id="PTHR24068">
    <property type="entry name" value="UBIQUITIN-CONJUGATING ENZYME E2"/>
    <property type="match status" value="1"/>
</dbReference>
<evidence type="ECO:0000259" key="6">
    <source>
        <dbReference type="PROSITE" id="PS51698"/>
    </source>
</evidence>
<dbReference type="EC" id="5.2.1.8" evidence="1"/>
<organism evidence="7 8">
    <name type="scientific">Decorospora gaudefroyi</name>
    <dbReference type="NCBI Taxonomy" id="184978"/>
    <lineage>
        <taxon>Eukaryota</taxon>
        <taxon>Fungi</taxon>
        <taxon>Dikarya</taxon>
        <taxon>Ascomycota</taxon>
        <taxon>Pezizomycotina</taxon>
        <taxon>Dothideomycetes</taxon>
        <taxon>Pleosporomycetidae</taxon>
        <taxon>Pleosporales</taxon>
        <taxon>Pleosporineae</taxon>
        <taxon>Pleosporaceae</taxon>
        <taxon>Decorospora</taxon>
    </lineage>
</organism>
<dbReference type="Gene3D" id="3.30.40.10">
    <property type="entry name" value="Zinc/RING finger domain, C3HC4 (zinc finger)"/>
    <property type="match status" value="1"/>
</dbReference>
<feature type="domain" description="VWFA" evidence="5">
    <location>
        <begin position="1162"/>
        <end position="1347"/>
    </location>
</feature>
<dbReference type="CDD" id="cd16655">
    <property type="entry name" value="RING-Ubox_WDSUB1-like"/>
    <property type="match status" value="1"/>
</dbReference>
<evidence type="ECO:0000313" key="7">
    <source>
        <dbReference type="EMBL" id="KAF1833256.1"/>
    </source>
</evidence>
<dbReference type="PROSITE" id="PS51698">
    <property type="entry name" value="U_BOX"/>
    <property type="match status" value="1"/>
</dbReference>
<proteinExistence type="predicted"/>
<dbReference type="OrthoDB" id="10069349at2759"/>
<dbReference type="InterPro" id="IPR000608">
    <property type="entry name" value="UBC"/>
</dbReference>
<dbReference type="SMART" id="SM00212">
    <property type="entry name" value="UBCc"/>
    <property type="match status" value="1"/>
</dbReference>
<dbReference type="CDD" id="cd00198">
    <property type="entry name" value="vWFA"/>
    <property type="match status" value="1"/>
</dbReference>
<feature type="region of interest" description="Disordered" evidence="3">
    <location>
        <begin position="711"/>
        <end position="744"/>
    </location>
</feature>
<dbReference type="InterPro" id="IPR036465">
    <property type="entry name" value="vWFA_dom_sf"/>
</dbReference>
<evidence type="ECO:0000256" key="1">
    <source>
        <dbReference type="ARBA" id="ARBA00013194"/>
    </source>
</evidence>
<evidence type="ECO:0000259" key="5">
    <source>
        <dbReference type="PROSITE" id="PS50234"/>
    </source>
</evidence>
<evidence type="ECO:0000256" key="3">
    <source>
        <dbReference type="SAM" id="MobiDB-lite"/>
    </source>
</evidence>
<dbReference type="Pfam" id="PF04564">
    <property type="entry name" value="U-box"/>
    <property type="match status" value="1"/>
</dbReference>
<dbReference type="Proteomes" id="UP000800040">
    <property type="component" value="Unassembled WGS sequence"/>
</dbReference>
<dbReference type="PROSITE" id="PS50234">
    <property type="entry name" value="VWFA"/>
    <property type="match status" value="1"/>
</dbReference>
<dbReference type="SUPFAM" id="SSF57850">
    <property type="entry name" value="RING/U-box"/>
    <property type="match status" value="1"/>
</dbReference>
<dbReference type="InterPro" id="IPR003613">
    <property type="entry name" value="Ubox_domain"/>
</dbReference>
<reference evidence="7" key="1">
    <citation type="submission" date="2020-01" db="EMBL/GenBank/DDBJ databases">
        <authorList>
            <consortium name="DOE Joint Genome Institute"/>
            <person name="Haridas S."/>
            <person name="Albert R."/>
            <person name="Binder M."/>
            <person name="Bloem J."/>
            <person name="Labutti K."/>
            <person name="Salamov A."/>
            <person name="Andreopoulos B."/>
            <person name="Baker S.E."/>
            <person name="Barry K."/>
            <person name="Bills G."/>
            <person name="Bluhm B.H."/>
            <person name="Cannon C."/>
            <person name="Castanera R."/>
            <person name="Culley D.E."/>
            <person name="Daum C."/>
            <person name="Ezra D."/>
            <person name="Gonzalez J.B."/>
            <person name="Henrissat B."/>
            <person name="Kuo A."/>
            <person name="Liang C."/>
            <person name="Lipzen A."/>
            <person name="Lutzoni F."/>
            <person name="Magnuson J."/>
            <person name="Mondo S."/>
            <person name="Nolan M."/>
            <person name="Ohm R."/>
            <person name="Pangilinan J."/>
            <person name="Park H.-J."/>
            <person name="Ramirez L."/>
            <person name="Alfaro M."/>
            <person name="Sun H."/>
            <person name="Tritt A."/>
            <person name="Yoshinaga Y."/>
            <person name="Zwiers L.-H."/>
            <person name="Turgeon B.G."/>
            <person name="Goodwin S.B."/>
            <person name="Spatafora J.W."/>
            <person name="Crous P.W."/>
            <person name="Grigoriev I.V."/>
        </authorList>
    </citation>
    <scope>NUCLEOTIDE SEQUENCE</scope>
    <source>
        <strain evidence="7">P77</strain>
    </source>
</reference>
<dbReference type="SUPFAM" id="SSF53300">
    <property type="entry name" value="vWA-like"/>
    <property type="match status" value="1"/>
</dbReference>
<evidence type="ECO:0000313" key="8">
    <source>
        <dbReference type="Proteomes" id="UP000800040"/>
    </source>
</evidence>
<evidence type="ECO:0000256" key="2">
    <source>
        <dbReference type="ARBA" id="ARBA00023110"/>
    </source>
</evidence>
<name>A0A6A5KBC9_9PLEO</name>
<protein>
    <recommendedName>
        <fullName evidence="1">peptidylprolyl isomerase</fullName>
        <ecNumber evidence="1">5.2.1.8</ecNumber>
    </recommendedName>
</protein>
<dbReference type="InterPro" id="IPR013083">
    <property type="entry name" value="Znf_RING/FYVE/PHD"/>
</dbReference>
<keyword evidence="2" id="KW-0413">Isomerase</keyword>
<keyword evidence="8" id="KW-1185">Reference proteome</keyword>
<dbReference type="PROSITE" id="PS50127">
    <property type="entry name" value="UBC_2"/>
    <property type="match status" value="1"/>
</dbReference>
<dbReference type="GO" id="GO:0003755">
    <property type="term" value="F:peptidyl-prolyl cis-trans isomerase activity"/>
    <property type="evidence" value="ECO:0007669"/>
    <property type="project" value="UniProtKB-KW"/>
</dbReference>
<keyword evidence="2" id="KW-0697">Rotamase</keyword>